<protein>
    <recommendedName>
        <fullName evidence="2">RNA 2',3'-cyclic phosphodiesterase</fullName>
        <shortName evidence="2">RNA 2',3'-CPDase</shortName>
        <ecNumber evidence="2">3.1.4.58</ecNumber>
    </recommendedName>
</protein>
<dbReference type="GO" id="GO:0004113">
    <property type="term" value="F:2',3'-cyclic-nucleotide 3'-phosphodiesterase activity"/>
    <property type="evidence" value="ECO:0007669"/>
    <property type="project" value="InterPro"/>
</dbReference>
<dbReference type="AlphaFoldDB" id="A0AAW3ZN47"/>
<organism evidence="4 5">
    <name type="scientific">Pseudomarimonas arenosa</name>
    <dbReference type="NCBI Taxonomy" id="2774145"/>
    <lineage>
        <taxon>Bacteria</taxon>
        <taxon>Pseudomonadati</taxon>
        <taxon>Pseudomonadota</taxon>
        <taxon>Gammaproteobacteria</taxon>
        <taxon>Lysobacterales</taxon>
        <taxon>Lysobacteraceae</taxon>
        <taxon>Pseudomarimonas</taxon>
    </lineage>
</organism>
<dbReference type="Pfam" id="PF02834">
    <property type="entry name" value="LigT_PEase"/>
    <property type="match status" value="1"/>
</dbReference>
<feature type="short sequence motif" description="HXTX 2" evidence="2">
    <location>
        <begin position="134"/>
        <end position="137"/>
    </location>
</feature>
<proteinExistence type="inferred from homology"/>
<comment type="caution">
    <text evidence="4">The sequence shown here is derived from an EMBL/GenBank/DDBJ whole genome shotgun (WGS) entry which is preliminary data.</text>
</comment>
<keyword evidence="1 2" id="KW-0378">Hydrolase</keyword>
<comment type="catalytic activity">
    <reaction evidence="2">
        <text>a 3'-end 2',3'-cyclophospho-ribonucleotide-RNA + H2O = a 3'-end 2'-phospho-ribonucleotide-RNA + H(+)</text>
        <dbReference type="Rhea" id="RHEA:11828"/>
        <dbReference type="Rhea" id="RHEA-COMP:10464"/>
        <dbReference type="Rhea" id="RHEA-COMP:17353"/>
        <dbReference type="ChEBI" id="CHEBI:15377"/>
        <dbReference type="ChEBI" id="CHEBI:15378"/>
        <dbReference type="ChEBI" id="CHEBI:83064"/>
        <dbReference type="ChEBI" id="CHEBI:173113"/>
        <dbReference type="EC" id="3.1.4.58"/>
    </reaction>
</comment>
<dbReference type="SUPFAM" id="SSF55144">
    <property type="entry name" value="LigT-like"/>
    <property type="match status" value="1"/>
</dbReference>
<dbReference type="NCBIfam" id="TIGR02258">
    <property type="entry name" value="2_5_ligase"/>
    <property type="match status" value="1"/>
</dbReference>
<dbReference type="RefSeq" id="WP_192030020.1">
    <property type="nucleotide sequence ID" value="NZ_JACYTR010000026.1"/>
</dbReference>
<dbReference type="Gene3D" id="3.90.1140.10">
    <property type="entry name" value="Cyclic phosphodiesterase"/>
    <property type="match status" value="1"/>
</dbReference>
<dbReference type="EC" id="3.1.4.58" evidence="2"/>
<dbReference type="InterPro" id="IPR004175">
    <property type="entry name" value="RNA_CPDase"/>
</dbReference>
<feature type="active site" description="Proton acceptor" evidence="2">
    <location>
        <position position="134"/>
    </location>
</feature>
<feature type="domain" description="Phosphoesterase HXTX" evidence="3">
    <location>
        <begin position="23"/>
        <end position="95"/>
    </location>
</feature>
<gene>
    <name evidence="4" type="primary">thpR</name>
    <name evidence="4" type="ORF">IFO71_12715</name>
</gene>
<feature type="active site" description="Proton donor" evidence="2">
    <location>
        <position position="50"/>
    </location>
</feature>
<evidence type="ECO:0000313" key="4">
    <source>
        <dbReference type="EMBL" id="MBD8526599.1"/>
    </source>
</evidence>
<name>A0AAW3ZN47_9GAMM</name>
<accession>A0AAW3ZN47</accession>
<dbReference type="InterPro" id="IPR009097">
    <property type="entry name" value="Cyclic_Pdiesterase"/>
</dbReference>
<evidence type="ECO:0000256" key="2">
    <source>
        <dbReference type="HAMAP-Rule" id="MF_01940"/>
    </source>
</evidence>
<dbReference type="PANTHER" id="PTHR35561">
    <property type="entry name" value="RNA 2',3'-CYCLIC PHOSPHODIESTERASE"/>
    <property type="match status" value="1"/>
</dbReference>
<dbReference type="InterPro" id="IPR014051">
    <property type="entry name" value="Phosphoesterase_HXTX"/>
</dbReference>
<feature type="short sequence motif" description="HXTX 1" evidence="2">
    <location>
        <begin position="50"/>
        <end position="53"/>
    </location>
</feature>
<dbReference type="HAMAP" id="MF_01940">
    <property type="entry name" value="RNA_CPDase"/>
    <property type="match status" value="1"/>
</dbReference>
<evidence type="ECO:0000313" key="5">
    <source>
        <dbReference type="Proteomes" id="UP000613768"/>
    </source>
</evidence>
<evidence type="ECO:0000256" key="1">
    <source>
        <dbReference type="ARBA" id="ARBA00022801"/>
    </source>
</evidence>
<dbReference type="EMBL" id="JACYTR010000026">
    <property type="protein sequence ID" value="MBD8526599.1"/>
    <property type="molecule type" value="Genomic_DNA"/>
</dbReference>
<dbReference type="GO" id="GO:0008664">
    <property type="term" value="F:RNA 2',3'-cyclic 3'-phosphodiesterase activity"/>
    <property type="evidence" value="ECO:0007669"/>
    <property type="project" value="UniProtKB-EC"/>
</dbReference>
<reference evidence="4 5" key="1">
    <citation type="submission" date="2020-09" db="EMBL/GenBank/DDBJ databases">
        <title>Pseudoxanthomonas sp. CAU 1598 isolated from sand of Yaerae Beach.</title>
        <authorList>
            <person name="Kim W."/>
        </authorList>
    </citation>
    <scope>NUCLEOTIDE SEQUENCE [LARGE SCALE GENOMIC DNA]</scope>
    <source>
        <strain evidence="4 5">CAU 1598</strain>
    </source>
</reference>
<evidence type="ECO:0000259" key="3">
    <source>
        <dbReference type="Pfam" id="PF02834"/>
    </source>
</evidence>
<comment type="function">
    <text evidence="2">Hydrolyzes RNA 2',3'-cyclic phosphodiester to an RNA 2'-phosphomonoester.</text>
</comment>
<keyword evidence="5" id="KW-1185">Reference proteome</keyword>
<dbReference type="PANTHER" id="PTHR35561:SF1">
    <property type="entry name" value="RNA 2',3'-CYCLIC PHOSPHODIESTERASE"/>
    <property type="match status" value="1"/>
</dbReference>
<comment type="similarity">
    <text evidence="2">Belongs to the 2H phosphoesterase superfamily. ThpR family.</text>
</comment>
<dbReference type="Proteomes" id="UP000613768">
    <property type="component" value="Unassembled WGS sequence"/>
</dbReference>
<sequence>MSDAPALLSRAFLAALPTLAGRSALLDLQDCLQASLVDIDQGWTLADDLHLTLRFLGDLSPAQAESWCDFVTQLTLPPSFDLCFERLDFWPPRAPGLAVARLVGIPDLSDLALRCEQQARACGLHAETRSYVPHITLLRSKRRLSRLPALKPQPFSLGFERVALMMRASPAQASARYAVHASWPLTGAAGGLIEPAN</sequence>